<evidence type="ECO:0000313" key="2">
    <source>
        <dbReference type="Proteomes" id="UP000054481"/>
    </source>
</evidence>
<dbReference type="EMBL" id="KQ030777">
    <property type="protein sequence ID" value="KJZ69010.1"/>
    <property type="molecule type" value="Genomic_DNA"/>
</dbReference>
<organism evidence="1 2">
    <name type="scientific">Hirsutella minnesotensis 3608</name>
    <dbReference type="NCBI Taxonomy" id="1043627"/>
    <lineage>
        <taxon>Eukaryota</taxon>
        <taxon>Fungi</taxon>
        <taxon>Dikarya</taxon>
        <taxon>Ascomycota</taxon>
        <taxon>Pezizomycotina</taxon>
        <taxon>Sordariomycetes</taxon>
        <taxon>Hypocreomycetidae</taxon>
        <taxon>Hypocreales</taxon>
        <taxon>Ophiocordycipitaceae</taxon>
        <taxon>Hirsutella</taxon>
    </lineage>
</organism>
<name>A0A0F7ZIX7_9HYPO</name>
<dbReference type="Proteomes" id="UP000054481">
    <property type="component" value="Unassembled WGS sequence"/>
</dbReference>
<dbReference type="AlphaFoldDB" id="A0A0F7ZIX7"/>
<proteinExistence type="predicted"/>
<reference evidence="1 2" key="1">
    <citation type="journal article" date="2014" name="Genome Biol. Evol.">
        <title>Comparative genomics and transcriptomics analyses reveal divergent lifestyle features of nematode endoparasitic fungus Hirsutella minnesotensis.</title>
        <authorList>
            <person name="Lai Y."/>
            <person name="Liu K."/>
            <person name="Zhang X."/>
            <person name="Zhang X."/>
            <person name="Li K."/>
            <person name="Wang N."/>
            <person name="Shu C."/>
            <person name="Wu Y."/>
            <person name="Wang C."/>
            <person name="Bushley K.E."/>
            <person name="Xiang M."/>
            <person name="Liu X."/>
        </authorList>
    </citation>
    <scope>NUCLEOTIDE SEQUENCE [LARGE SCALE GENOMIC DNA]</scope>
    <source>
        <strain evidence="1 2">3608</strain>
    </source>
</reference>
<evidence type="ECO:0000313" key="1">
    <source>
        <dbReference type="EMBL" id="KJZ69010.1"/>
    </source>
</evidence>
<sequence length="236" mass="25959">MDSIVQMDMNATERAACALASMQRVVSGPLRWDRSRTRNVYPVDGTSPAVSCVPWGTLKMWEVPQWVDPEEMRQAALSMVDFLEEGPQYDENLLAGCVGFRPGGSWACERIHGALYSARSWSSWKSIELASAVYVAALLAVLGNSALWTGPYVHDVHRRALEMPDRHVLCPLKLDALLQEGMRGAPVDADALREALRTAPVVPLSTVGWSRHGEVAAWTTSWLARHAWSGDPSSMG</sequence>
<keyword evidence="2" id="KW-1185">Reference proteome</keyword>
<protein>
    <submittedName>
        <fullName evidence="1">Uncharacterized protein</fullName>
    </submittedName>
</protein>
<accession>A0A0F7ZIX7</accession>
<gene>
    <name evidence="1" type="ORF">HIM_11599</name>
</gene>